<dbReference type="InterPro" id="IPR036770">
    <property type="entry name" value="Ankyrin_rpt-contain_sf"/>
</dbReference>
<proteinExistence type="predicted"/>
<protein>
    <recommendedName>
        <fullName evidence="5">MYND-type domain-containing protein</fullName>
    </recommendedName>
</protein>
<keyword evidence="3" id="KW-0862">Zinc</keyword>
<evidence type="ECO:0000313" key="6">
    <source>
        <dbReference type="EMBL" id="KAJ4499425.1"/>
    </source>
</evidence>
<keyword evidence="7" id="KW-1185">Reference proteome</keyword>
<organism evidence="6 7">
    <name type="scientific">Lentinula lateritia</name>
    <dbReference type="NCBI Taxonomy" id="40482"/>
    <lineage>
        <taxon>Eukaryota</taxon>
        <taxon>Fungi</taxon>
        <taxon>Dikarya</taxon>
        <taxon>Basidiomycota</taxon>
        <taxon>Agaricomycotina</taxon>
        <taxon>Agaricomycetes</taxon>
        <taxon>Agaricomycetidae</taxon>
        <taxon>Agaricales</taxon>
        <taxon>Marasmiineae</taxon>
        <taxon>Omphalotaceae</taxon>
        <taxon>Lentinula</taxon>
    </lineage>
</organism>
<evidence type="ECO:0000256" key="4">
    <source>
        <dbReference type="PROSITE-ProRule" id="PRU00134"/>
    </source>
</evidence>
<dbReference type="PROSITE" id="PS50865">
    <property type="entry name" value="ZF_MYND_2"/>
    <property type="match status" value="1"/>
</dbReference>
<keyword evidence="2 4" id="KW-0863">Zinc-finger</keyword>
<evidence type="ECO:0000256" key="2">
    <source>
        <dbReference type="ARBA" id="ARBA00022771"/>
    </source>
</evidence>
<dbReference type="SUPFAM" id="SSF48403">
    <property type="entry name" value="Ankyrin repeat"/>
    <property type="match status" value="1"/>
</dbReference>
<feature type="domain" description="MYND-type" evidence="5">
    <location>
        <begin position="450"/>
        <end position="492"/>
    </location>
</feature>
<evidence type="ECO:0000259" key="5">
    <source>
        <dbReference type="PROSITE" id="PS50865"/>
    </source>
</evidence>
<evidence type="ECO:0000256" key="3">
    <source>
        <dbReference type="ARBA" id="ARBA00022833"/>
    </source>
</evidence>
<evidence type="ECO:0000256" key="1">
    <source>
        <dbReference type="ARBA" id="ARBA00022723"/>
    </source>
</evidence>
<evidence type="ECO:0000313" key="7">
    <source>
        <dbReference type="Proteomes" id="UP001150217"/>
    </source>
</evidence>
<accession>A0ABQ8VVA0</accession>
<name>A0ABQ8VVA0_9AGAR</name>
<dbReference type="EMBL" id="JANVFT010000011">
    <property type="protein sequence ID" value="KAJ4499425.1"/>
    <property type="molecule type" value="Genomic_DNA"/>
</dbReference>
<dbReference type="SUPFAM" id="SSF144232">
    <property type="entry name" value="HIT/MYND zinc finger-like"/>
    <property type="match status" value="1"/>
</dbReference>
<reference evidence="6" key="1">
    <citation type="submission" date="2022-08" db="EMBL/GenBank/DDBJ databases">
        <title>A Global Phylogenomic Analysis of the Shiitake Genus Lentinula.</title>
        <authorList>
            <consortium name="DOE Joint Genome Institute"/>
            <person name="Sierra-Patev S."/>
            <person name="Min B."/>
            <person name="Naranjo-Ortiz M."/>
            <person name="Looney B."/>
            <person name="Konkel Z."/>
            <person name="Slot J.C."/>
            <person name="Sakamoto Y."/>
            <person name="Steenwyk J.L."/>
            <person name="Rokas A."/>
            <person name="Carro J."/>
            <person name="Camarero S."/>
            <person name="Ferreira P."/>
            <person name="Molpeceres G."/>
            <person name="Ruiz-Duenas F.J."/>
            <person name="Serrano A."/>
            <person name="Henrissat B."/>
            <person name="Drula E."/>
            <person name="Hughes K.W."/>
            <person name="Mata J.L."/>
            <person name="Ishikawa N.K."/>
            <person name="Vargas-Isla R."/>
            <person name="Ushijima S."/>
            <person name="Smith C.A."/>
            <person name="Ahrendt S."/>
            <person name="Andreopoulos W."/>
            <person name="He G."/>
            <person name="Labutti K."/>
            <person name="Lipzen A."/>
            <person name="Ng V."/>
            <person name="Riley R."/>
            <person name="Sandor L."/>
            <person name="Barry K."/>
            <person name="Martinez A.T."/>
            <person name="Xiao Y."/>
            <person name="Gibbons J.G."/>
            <person name="Terashima K."/>
            <person name="Grigoriev I.V."/>
            <person name="Hibbett D.S."/>
        </authorList>
    </citation>
    <scope>NUCLEOTIDE SEQUENCE</scope>
    <source>
        <strain evidence="6">RHP3577 ss4</strain>
    </source>
</reference>
<dbReference type="Gene3D" id="1.25.40.20">
    <property type="entry name" value="Ankyrin repeat-containing domain"/>
    <property type="match status" value="1"/>
</dbReference>
<dbReference type="Gene3D" id="6.10.140.2220">
    <property type="match status" value="1"/>
</dbReference>
<dbReference type="Pfam" id="PF01753">
    <property type="entry name" value="zf-MYND"/>
    <property type="match status" value="1"/>
</dbReference>
<comment type="caution">
    <text evidence="6">The sequence shown here is derived from an EMBL/GenBank/DDBJ whole genome shotgun (WGS) entry which is preliminary data.</text>
</comment>
<gene>
    <name evidence="6" type="ORF">C8R41DRAFT_815680</name>
</gene>
<keyword evidence="1" id="KW-0479">Metal-binding</keyword>
<dbReference type="Proteomes" id="UP001150217">
    <property type="component" value="Unassembled WGS sequence"/>
</dbReference>
<dbReference type="InterPro" id="IPR002893">
    <property type="entry name" value="Znf_MYND"/>
</dbReference>
<sequence>MPSQPQLPRKLVREILIKPWMEGFKSSVFDANGHRLRCCIVDKKNPMNADWFIESHHGGLFSLLDTKKTGLTSATSARYTDHTVLHEAIDTTDPLLAAEIIRLGALVDKINGRGQTPLLHTLERLGDVDALYEQSRKSSSLMARLIRFDHWRARLKFIAILLIDQHADVNATVQWGGRTVTPLFFAAGVARDFDLVAILLAHGANPYPPYPASSIRDYLSGKKFKMELERFTQLISETPFAVRPPRLCPCFSGKTLSDCHADGRTVGHPYPDEFLCCCGSKKTYRVCCRLRNFNIIEYWNDKEQWLQPSQTSTLPLTTSQTDPRIQAVNDMIGEETSHDLLKEITSKLDFGKLLSLPDVQNFHHEMIQKACDEDKNVDPAFAWAYSQLKFLPMPDARTRDKKSGISRAKKWNSAVDRYIASSSDLRPRLDIECAAKIGHSLGPRHKVCEAPGCGKAEGKDLKEVLACSRCKMTYYCGWKCQKTSWEEHRKICKTPEQQEVPLPSQRAIEAFVLTHGFFIFEERLGIKDEEQLWEKLSKMGLCKNI</sequence>